<dbReference type="EMBL" id="CM045759">
    <property type="protein sequence ID" value="KAI8018761.1"/>
    <property type="molecule type" value="Genomic_DNA"/>
</dbReference>
<sequence length="84" mass="9662">MRNPIDFRIKSSPSLLSIIDSRIDSKFFSLDSSSVTQPSKHFSVESKWPSRSFHSEPSMEDLNRFVSICSFIFFLIRVLGFVKA</sequence>
<evidence type="ECO:0000313" key="1">
    <source>
        <dbReference type="EMBL" id="KAI8018761.1"/>
    </source>
</evidence>
<dbReference type="Proteomes" id="UP001060215">
    <property type="component" value="Chromosome 2"/>
</dbReference>
<accession>A0ACC0I3D4</accession>
<name>A0ACC0I3D4_9ERIC</name>
<proteinExistence type="predicted"/>
<reference evidence="1 2" key="1">
    <citation type="journal article" date="2022" name="Plant J.">
        <title>Chromosome-level genome of Camellia lanceoleosa provides a valuable resource for understanding genome evolution and self-incompatibility.</title>
        <authorList>
            <person name="Gong W."/>
            <person name="Xiao S."/>
            <person name="Wang L."/>
            <person name="Liao Z."/>
            <person name="Chang Y."/>
            <person name="Mo W."/>
            <person name="Hu G."/>
            <person name="Li W."/>
            <person name="Zhao G."/>
            <person name="Zhu H."/>
            <person name="Hu X."/>
            <person name="Ji K."/>
            <person name="Xiang X."/>
            <person name="Song Q."/>
            <person name="Yuan D."/>
            <person name="Jin S."/>
            <person name="Zhang L."/>
        </authorList>
    </citation>
    <scope>NUCLEOTIDE SEQUENCE [LARGE SCALE GENOMIC DNA]</scope>
    <source>
        <strain evidence="1">SQ_2022a</strain>
    </source>
</reference>
<keyword evidence="2" id="KW-1185">Reference proteome</keyword>
<gene>
    <name evidence="1" type="ORF">LOK49_LG04G01389</name>
</gene>
<organism evidence="1 2">
    <name type="scientific">Camellia lanceoleosa</name>
    <dbReference type="NCBI Taxonomy" id="1840588"/>
    <lineage>
        <taxon>Eukaryota</taxon>
        <taxon>Viridiplantae</taxon>
        <taxon>Streptophyta</taxon>
        <taxon>Embryophyta</taxon>
        <taxon>Tracheophyta</taxon>
        <taxon>Spermatophyta</taxon>
        <taxon>Magnoliopsida</taxon>
        <taxon>eudicotyledons</taxon>
        <taxon>Gunneridae</taxon>
        <taxon>Pentapetalae</taxon>
        <taxon>asterids</taxon>
        <taxon>Ericales</taxon>
        <taxon>Theaceae</taxon>
        <taxon>Camellia</taxon>
    </lineage>
</organism>
<evidence type="ECO:0000313" key="2">
    <source>
        <dbReference type="Proteomes" id="UP001060215"/>
    </source>
</evidence>
<protein>
    <submittedName>
        <fullName evidence="1">Uncharacterized protein</fullName>
    </submittedName>
</protein>
<comment type="caution">
    <text evidence="1">The sequence shown here is derived from an EMBL/GenBank/DDBJ whole genome shotgun (WGS) entry which is preliminary data.</text>
</comment>